<evidence type="ECO:0000313" key="2">
    <source>
        <dbReference type="Proteomes" id="UP000291831"/>
    </source>
</evidence>
<name>A0A8B3S4P3_9EURY</name>
<gene>
    <name evidence="1" type="ORF">AEth_00328</name>
</gene>
<evidence type="ECO:0000313" key="1">
    <source>
        <dbReference type="EMBL" id="RZB32650.1"/>
    </source>
</evidence>
<sequence>MNIETFIVQLNGPLTTNKIEAFKKAVTERGGTIEIVANKGAFVISIDHIFSDELGAMPIVKLIGGVGIRKRSVSHIKKRTEA</sequence>
<organism evidence="1 2">
    <name type="scientific">Candidatus Argoarchaeum ethanivorans</name>
    <dbReference type="NCBI Taxonomy" id="2608793"/>
    <lineage>
        <taxon>Archaea</taxon>
        <taxon>Methanobacteriati</taxon>
        <taxon>Methanobacteriota</taxon>
        <taxon>Stenosarchaea group</taxon>
        <taxon>Methanomicrobia</taxon>
        <taxon>Methanosarcinales</taxon>
        <taxon>Methanosarcinales incertae sedis</taxon>
        <taxon>GOM Arc I cluster</taxon>
        <taxon>Candidatus Argoarchaeum</taxon>
    </lineage>
</organism>
<dbReference type="AlphaFoldDB" id="A0A8B3S4P3"/>
<comment type="caution">
    <text evidence="1">The sequence shown here is derived from an EMBL/GenBank/DDBJ whole genome shotgun (WGS) entry which is preliminary data.</text>
</comment>
<dbReference type="Proteomes" id="UP000291831">
    <property type="component" value="Unassembled WGS sequence"/>
</dbReference>
<protein>
    <submittedName>
        <fullName evidence="1">Uncharacterized protein</fullName>
    </submittedName>
</protein>
<proteinExistence type="predicted"/>
<dbReference type="EMBL" id="RPGO01000005">
    <property type="protein sequence ID" value="RZB32650.1"/>
    <property type="molecule type" value="Genomic_DNA"/>
</dbReference>
<accession>A0A8B3S4P3</accession>
<reference evidence="2" key="1">
    <citation type="submission" date="2019-01" db="EMBL/GenBank/DDBJ databases">
        <title>Anaerobic oxidation of ethane by archaea from a marine hydrocarbon seep.</title>
        <authorList>
            <person name="Musat F."/>
        </authorList>
    </citation>
    <scope>NUCLEOTIDE SEQUENCE [LARGE SCALE GENOMIC DNA]</scope>
</reference>